<dbReference type="PROSITE" id="PS50222">
    <property type="entry name" value="EF_HAND_2"/>
    <property type="match status" value="1"/>
</dbReference>
<dbReference type="PANTHER" id="PTHR11985:SF15">
    <property type="entry name" value="GLYCEROL-3-PHOSPHATE DEHYDROGENASE, MITOCHONDRIAL"/>
    <property type="match status" value="1"/>
</dbReference>
<sequence>MAAWSGIRPLVSDPNSPDTKSLARNHIIHVSDSELVTVAGGKWTTYRSMAEDTIDVAIATCCLTPRIKRSRTAGMLLEGAHEWTPTNFVELVQDYGLGSEVAIHLSQTYGDRAIDVAAIAVPTGQRWPLNGKKIHPELPFIEAEVRYSTREEYAMTAVDMIARRLHLAFLNTEAAQEALPTIVNIMAEELGWGILERKRQQQYAMAFLRDEMGQSLNREQKGKLEVNLKKQEIDLYTKRFQELDKDHTGYVSIKKVEKSLQEQGDVDLPPERIHEVLETIATNMPGHVDLEEYLQIATVFQSDDKIESPADKQLKNRFLKQKISVERSGGGV</sequence>
<dbReference type="InterPro" id="IPR011992">
    <property type="entry name" value="EF-hand-dom_pair"/>
</dbReference>
<proteinExistence type="inferred from homology"/>
<evidence type="ECO:0000256" key="13">
    <source>
        <dbReference type="ARBA" id="ARBA00023128"/>
    </source>
</evidence>
<keyword evidence="11" id="KW-0809">Transit peptide</keyword>
<keyword evidence="6" id="KW-0285">Flavoprotein</keyword>
<evidence type="ECO:0000256" key="4">
    <source>
        <dbReference type="ARBA" id="ARBA00007330"/>
    </source>
</evidence>
<evidence type="ECO:0000256" key="7">
    <source>
        <dbReference type="ARBA" id="ARBA00022723"/>
    </source>
</evidence>
<evidence type="ECO:0000256" key="6">
    <source>
        <dbReference type="ARBA" id="ARBA00022630"/>
    </source>
</evidence>
<comment type="cofactor">
    <cofactor evidence="1">
        <name>FAD</name>
        <dbReference type="ChEBI" id="CHEBI:57692"/>
    </cofactor>
</comment>
<dbReference type="GO" id="GO:0005509">
    <property type="term" value="F:calcium ion binding"/>
    <property type="evidence" value="ECO:0007669"/>
    <property type="project" value="InterPro"/>
</dbReference>
<evidence type="ECO:0000259" key="14">
    <source>
        <dbReference type="PROSITE" id="PS50222"/>
    </source>
</evidence>
<dbReference type="EC" id="1.1.5.3" evidence="5"/>
<keyword evidence="8" id="KW-0677">Repeat</keyword>
<evidence type="ECO:0000256" key="12">
    <source>
        <dbReference type="ARBA" id="ARBA00023002"/>
    </source>
</evidence>
<dbReference type="GO" id="GO:0006072">
    <property type="term" value="P:glycerol-3-phosphate metabolic process"/>
    <property type="evidence" value="ECO:0007669"/>
    <property type="project" value="InterPro"/>
</dbReference>
<evidence type="ECO:0000256" key="3">
    <source>
        <dbReference type="ARBA" id="ARBA00004745"/>
    </source>
</evidence>
<dbReference type="InterPro" id="IPR036188">
    <property type="entry name" value="FAD/NAD-bd_sf"/>
</dbReference>
<dbReference type="Gene3D" id="1.10.238.10">
    <property type="entry name" value="EF-hand"/>
    <property type="match status" value="1"/>
</dbReference>
<keyword evidence="13" id="KW-0496">Mitochondrion</keyword>
<evidence type="ECO:0000256" key="5">
    <source>
        <dbReference type="ARBA" id="ARBA00013029"/>
    </source>
</evidence>
<evidence type="ECO:0000256" key="10">
    <source>
        <dbReference type="ARBA" id="ARBA00022837"/>
    </source>
</evidence>
<keyword evidence="16" id="KW-1185">Reference proteome</keyword>
<dbReference type="AlphaFoldDB" id="A0AA38IF92"/>
<comment type="pathway">
    <text evidence="3">Polyol metabolism; glycerol degradation.</text>
</comment>
<dbReference type="GO" id="GO:0004368">
    <property type="term" value="F:glycerol-3-phosphate dehydrogenase (quinone) activity"/>
    <property type="evidence" value="ECO:0007669"/>
    <property type="project" value="UniProtKB-EC"/>
</dbReference>
<dbReference type="SUPFAM" id="SSF47473">
    <property type="entry name" value="EF-hand"/>
    <property type="match status" value="1"/>
</dbReference>
<comment type="similarity">
    <text evidence="4">Belongs to the FAD-dependent glycerol-3-phosphate dehydrogenase family.</text>
</comment>
<dbReference type="InterPro" id="IPR002048">
    <property type="entry name" value="EF_hand_dom"/>
</dbReference>
<dbReference type="InterPro" id="IPR038299">
    <property type="entry name" value="DAO_C_sf"/>
</dbReference>
<evidence type="ECO:0000256" key="2">
    <source>
        <dbReference type="ARBA" id="ARBA00004173"/>
    </source>
</evidence>
<evidence type="ECO:0000256" key="9">
    <source>
        <dbReference type="ARBA" id="ARBA00022827"/>
    </source>
</evidence>
<feature type="domain" description="EF-hand" evidence="14">
    <location>
        <begin position="231"/>
        <end position="266"/>
    </location>
</feature>
<name>A0AA38IF92_9CUCU</name>
<dbReference type="Gene3D" id="1.10.8.870">
    <property type="entry name" value="Alpha-glycerophosphate oxidase, cap domain"/>
    <property type="match status" value="1"/>
</dbReference>
<dbReference type="InterPro" id="IPR031656">
    <property type="entry name" value="DAO_C"/>
</dbReference>
<dbReference type="Proteomes" id="UP001168821">
    <property type="component" value="Unassembled WGS sequence"/>
</dbReference>
<dbReference type="FunFam" id="1.10.8.870:FF:000001">
    <property type="entry name" value="Glycerol-3-phosphate dehydrogenase"/>
    <property type="match status" value="1"/>
</dbReference>
<dbReference type="Gene3D" id="3.50.50.60">
    <property type="entry name" value="FAD/NAD(P)-binding domain"/>
    <property type="match status" value="1"/>
</dbReference>
<dbReference type="Pfam" id="PF13499">
    <property type="entry name" value="EF-hand_7"/>
    <property type="match status" value="1"/>
</dbReference>
<accession>A0AA38IF92</accession>
<evidence type="ECO:0000256" key="1">
    <source>
        <dbReference type="ARBA" id="ARBA00001974"/>
    </source>
</evidence>
<comment type="subcellular location">
    <subcellularLocation>
        <location evidence="2">Mitochondrion</location>
    </subcellularLocation>
</comment>
<keyword evidence="7" id="KW-0479">Metal-binding</keyword>
<dbReference type="Pfam" id="PF16901">
    <property type="entry name" value="DAO_C"/>
    <property type="match status" value="1"/>
</dbReference>
<keyword evidence="10" id="KW-0106">Calcium</keyword>
<dbReference type="EMBL" id="JALNTZ010000004">
    <property type="protein sequence ID" value="KAJ3654108.1"/>
    <property type="molecule type" value="Genomic_DNA"/>
</dbReference>
<dbReference type="PANTHER" id="PTHR11985">
    <property type="entry name" value="GLYCEROL-3-PHOSPHATE DEHYDROGENASE"/>
    <property type="match status" value="1"/>
</dbReference>
<dbReference type="InterPro" id="IPR000447">
    <property type="entry name" value="G3P_DH_FAD-dep"/>
</dbReference>
<protein>
    <recommendedName>
        <fullName evidence="5">glycerol-3-phosphate dehydrogenase</fullName>
        <ecNumber evidence="5">1.1.5.3</ecNumber>
    </recommendedName>
</protein>
<evidence type="ECO:0000313" key="16">
    <source>
        <dbReference type="Proteomes" id="UP001168821"/>
    </source>
</evidence>
<comment type="caution">
    <text evidence="15">The sequence shown here is derived from an EMBL/GenBank/DDBJ whole genome shotgun (WGS) entry which is preliminary data.</text>
</comment>
<keyword evidence="9" id="KW-0274">FAD</keyword>
<reference evidence="15" key="1">
    <citation type="journal article" date="2023" name="G3 (Bethesda)">
        <title>Whole genome assemblies of Zophobas morio and Tenebrio molitor.</title>
        <authorList>
            <person name="Kaur S."/>
            <person name="Stinson S.A."/>
            <person name="diCenzo G.C."/>
        </authorList>
    </citation>
    <scope>NUCLEOTIDE SEQUENCE</scope>
    <source>
        <strain evidence="15">QUZm001</strain>
    </source>
</reference>
<organism evidence="15 16">
    <name type="scientific">Zophobas morio</name>
    <dbReference type="NCBI Taxonomy" id="2755281"/>
    <lineage>
        <taxon>Eukaryota</taxon>
        <taxon>Metazoa</taxon>
        <taxon>Ecdysozoa</taxon>
        <taxon>Arthropoda</taxon>
        <taxon>Hexapoda</taxon>
        <taxon>Insecta</taxon>
        <taxon>Pterygota</taxon>
        <taxon>Neoptera</taxon>
        <taxon>Endopterygota</taxon>
        <taxon>Coleoptera</taxon>
        <taxon>Polyphaga</taxon>
        <taxon>Cucujiformia</taxon>
        <taxon>Tenebrionidae</taxon>
        <taxon>Zophobas</taxon>
    </lineage>
</organism>
<keyword evidence="12" id="KW-0560">Oxidoreductase</keyword>
<evidence type="ECO:0000256" key="11">
    <source>
        <dbReference type="ARBA" id="ARBA00022946"/>
    </source>
</evidence>
<evidence type="ECO:0000256" key="8">
    <source>
        <dbReference type="ARBA" id="ARBA00022737"/>
    </source>
</evidence>
<dbReference type="GO" id="GO:0005739">
    <property type="term" value="C:mitochondrion"/>
    <property type="evidence" value="ECO:0007669"/>
    <property type="project" value="UniProtKB-SubCell"/>
</dbReference>
<evidence type="ECO:0000313" key="15">
    <source>
        <dbReference type="EMBL" id="KAJ3654108.1"/>
    </source>
</evidence>
<dbReference type="PROSITE" id="PS00978">
    <property type="entry name" value="FAD_G3PDH_2"/>
    <property type="match status" value="1"/>
</dbReference>
<gene>
    <name evidence="15" type="ORF">Zmor_013321</name>
</gene>